<proteinExistence type="predicted"/>
<sequence length="194" mass="21282">MKKTWVVLLFLVLLGGGYDGVSAAITQRIIYAGDTPLASTCAVTQTGPMELTISACSFTTTGRAKIVHESKVSNLQSQITAGRVERMPDGKRIRGWIHDKQGNIIEKSKTHVRNVATTVTVPGPGRWVIYLLDGPGINLDVILQLWEDPRPTKYVEYIVMPFVVPVGTTDLNTIDLEIFTVLPGFPAPKGMFEK</sequence>
<accession>A0A0F9ANC2</accession>
<protein>
    <submittedName>
        <fullName evidence="1">Uncharacterized protein</fullName>
    </submittedName>
</protein>
<comment type="caution">
    <text evidence="1">The sequence shown here is derived from an EMBL/GenBank/DDBJ whole genome shotgun (WGS) entry which is preliminary data.</text>
</comment>
<dbReference type="EMBL" id="LAZR01053803">
    <property type="protein sequence ID" value="KKK79944.1"/>
    <property type="molecule type" value="Genomic_DNA"/>
</dbReference>
<evidence type="ECO:0000313" key="1">
    <source>
        <dbReference type="EMBL" id="KKK79944.1"/>
    </source>
</evidence>
<organism evidence="1">
    <name type="scientific">marine sediment metagenome</name>
    <dbReference type="NCBI Taxonomy" id="412755"/>
    <lineage>
        <taxon>unclassified sequences</taxon>
        <taxon>metagenomes</taxon>
        <taxon>ecological metagenomes</taxon>
    </lineage>
</organism>
<dbReference type="AlphaFoldDB" id="A0A0F9ANC2"/>
<reference evidence="1" key="1">
    <citation type="journal article" date="2015" name="Nature">
        <title>Complex archaea that bridge the gap between prokaryotes and eukaryotes.</title>
        <authorList>
            <person name="Spang A."/>
            <person name="Saw J.H."/>
            <person name="Jorgensen S.L."/>
            <person name="Zaremba-Niedzwiedzka K."/>
            <person name="Martijn J."/>
            <person name="Lind A.E."/>
            <person name="van Eijk R."/>
            <person name="Schleper C."/>
            <person name="Guy L."/>
            <person name="Ettema T.J."/>
        </authorList>
    </citation>
    <scope>NUCLEOTIDE SEQUENCE</scope>
</reference>
<name>A0A0F9ANC2_9ZZZZ</name>
<gene>
    <name evidence="1" type="ORF">LCGC14_2828420</name>
</gene>